<evidence type="ECO:0000259" key="3">
    <source>
        <dbReference type="PROSITE" id="PS50059"/>
    </source>
</evidence>
<keyword evidence="1" id="KW-0413">Isomerase</keyword>
<keyword evidence="2" id="KW-0812">Transmembrane</keyword>
<dbReference type="InterPro" id="IPR001179">
    <property type="entry name" value="PPIase_FKBP_dom"/>
</dbReference>
<name>A0A7J7H0S1_CAMSI</name>
<keyword evidence="2" id="KW-0472">Membrane</keyword>
<dbReference type="GO" id="GO:0003755">
    <property type="term" value="F:peptidyl-prolyl cis-trans isomerase activity"/>
    <property type="evidence" value="ECO:0007669"/>
    <property type="project" value="UniProtKB-KW"/>
</dbReference>
<dbReference type="EC" id="5.2.1.8" evidence="1"/>
<dbReference type="EMBL" id="JACBKZ010000007">
    <property type="protein sequence ID" value="KAF5945258.1"/>
    <property type="molecule type" value="Genomic_DNA"/>
</dbReference>
<dbReference type="InterPro" id="IPR045176">
    <property type="entry name" value="Got1"/>
</dbReference>
<feature type="domain" description="PPIase FKBP-type" evidence="3">
    <location>
        <begin position="1"/>
        <end position="36"/>
    </location>
</feature>
<evidence type="ECO:0000313" key="4">
    <source>
        <dbReference type="EMBL" id="KAF5945258.1"/>
    </source>
</evidence>
<keyword evidence="5" id="KW-1185">Reference proteome</keyword>
<dbReference type="Gene3D" id="3.10.50.40">
    <property type="match status" value="1"/>
</dbReference>
<evidence type="ECO:0000313" key="5">
    <source>
        <dbReference type="Proteomes" id="UP000593564"/>
    </source>
</evidence>
<feature type="transmembrane region" description="Helical" evidence="2">
    <location>
        <begin position="78"/>
        <end position="98"/>
    </location>
</feature>
<dbReference type="PROSITE" id="PS50059">
    <property type="entry name" value="FKBP_PPIASE"/>
    <property type="match status" value="1"/>
</dbReference>
<dbReference type="SUPFAM" id="SSF54534">
    <property type="entry name" value="FKBP-like"/>
    <property type="match status" value="1"/>
</dbReference>
<dbReference type="PANTHER" id="PTHR21493:SF9">
    <property type="entry name" value="GOLGI TRANSPORT PROTEIN 1-RELATED"/>
    <property type="match status" value="1"/>
</dbReference>
<keyword evidence="2" id="KW-1133">Transmembrane helix</keyword>
<dbReference type="PANTHER" id="PTHR21493">
    <property type="entry name" value="CGI-141-RELATED/LIPASE CONTAINING PROTEIN"/>
    <property type="match status" value="1"/>
</dbReference>
<gene>
    <name evidence="4" type="ORF">HYC85_015486</name>
</gene>
<organism evidence="4 5">
    <name type="scientific">Camellia sinensis</name>
    <name type="common">Tea plant</name>
    <name type="synonym">Thea sinensis</name>
    <dbReference type="NCBI Taxonomy" id="4442"/>
    <lineage>
        <taxon>Eukaryota</taxon>
        <taxon>Viridiplantae</taxon>
        <taxon>Streptophyta</taxon>
        <taxon>Embryophyta</taxon>
        <taxon>Tracheophyta</taxon>
        <taxon>Spermatophyta</taxon>
        <taxon>Magnoliopsida</taxon>
        <taxon>eudicotyledons</taxon>
        <taxon>Gunneridae</taxon>
        <taxon>Pentapetalae</taxon>
        <taxon>asterids</taxon>
        <taxon>Ericales</taxon>
        <taxon>Theaceae</taxon>
        <taxon>Camellia</taxon>
    </lineage>
</organism>
<keyword evidence="1" id="KW-0697">Rotamase</keyword>
<evidence type="ECO:0000256" key="2">
    <source>
        <dbReference type="SAM" id="Phobius"/>
    </source>
</evidence>
<accession>A0A7J7H0S1</accession>
<comment type="caution">
    <text evidence="4">The sequence shown here is derived from an EMBL/GenBank/DDBJ whole genome shotgun (WGS) entry which is preliminary data.</text>
</comment>
<sequence>MVVFMAPPDLGYGATGINGVPSNCVIQFEVDLISWITVVDVCKNDGIIKKVMEKGERIGLLPSQFLPKNWKLYDETKIGLRLTAFGILFSFLGTILFFDKGLFAMGNCYFGTTESDPFLIKGNDDHGTKVLDVVLHEM</sequence>
<dbReference type="AlphaFoldDB" id="A0A7J7H0S1"/>
<dbReference type="GO" id="GO:0006888">
    <property type="term" value="P:endoplasmic reticulum to Golgi vesicle-mediated transport"/>
    <property type="evidence" value="ECO:0007669"/>
    <property type="project" value="InterPro"/>
</dbReference>
<proteinExistence type="predicted"/>
<dbReference type="GO" id="GO:0042147">
    <property type="term" value="P:retrograde transport, endosome to Golgi"/>
    <property type="evidence" value="ECO:0007669"/>
    <property type="project" value="InterPro"/>
</dbReference>
<evidence type="ECO:0000256" key="1">
    <source>
        <dbReference type="PROSITE-ProRule" id="PRU00277"/>
    </source>
</evidence>
<reference evidence="5" key="1">
    <citation type="journal article" date="2020" name="Nat. Commun.">
        <title>Genome assembly of wild tea tree DASZ reveals pedigree and selection history of tea varieties.</title>
        <authorList>
            <person name="Zhang W."/>
            <person name="Zhang Y."/>
            <person name="Qiu H."/>
            <person name="Guo Y."/>
            <person name="Wan H."/>
            <person name="Zhang X."/>
            <person name="Scossa F."/>
            <person name="Alseekh S."/>
            <person name="Zhang Q."/>
            <person name="Wang P."/>
            <person name="Xu L."/>
            <person name="Schmidt M.H."/>
            <person name="Jia X."/>
            <person name="Li D."/>
            <person name="Zhu A."/>
            <person name="Guo F."/>
            <person name="Chen W."/>
            <person name="Ni D."/>
            <person name="Usadel B."/>
            <person name="Fernie A.R."/>
            <person name="Wen W."/>
        </authorList>
    </citation>
    <scope>NUCLEOTIDE SEQUENCE [LARGE SCALE GENOMIC DNA]</scope>
    <source>
        <strain evidence="5">cv. G240</strain>
    </source>
</reference>
<dbReference type="GO" id="GO:0005829">
    <property type="term" value="C:cytosol"/>
    <property type="evidence" value="ECO:0007669"/>
    <property type="project" value="GOC"/>
</dbReference>
<comment type="catalytic activity">
    <reaction evidence="1">
        <text>[protein]-peptidylproline (omega=180) = [protein]-peptidylproline (omega=0)</text>
        <dbReference type="Rhea" id="RHEA:16237"/>
        <dbReference type="Rhea" id="RHEA-COMP:10747"/>
        <dbReference type="Rhea" id="RHEA-COMP:10748"/>
        <dbReference type="ChEBI" id="CHEBI:83833"/>
        <dbReference type="ChEBI" id="CHEBI:83834"/>
        <dbReference type="EC" id="5.2.1.8"/>
    </reaction>
</comment>
<reference evidence="4 5" key="2">
    <citation type="submission" date="2020-07" db="EMBL/GenBank/DDBJ databases">
        <title>Genome assembly of wild tea tree DASZ reveals pedigree and selection history of tea varieties.</title>
        <authorList>
            <person name="Zhang W."/>
        </authorList>
    </citation>
    <scope>NUCLEOTIDE SEQUENCE [LARGE SCALE GENOMIC DNA]</scope>
    <source>
        <strain evidence="5">cv. G240</strain>
        <tissue evidence="4">Leaf</tissue>
    </source>
</reference>
<dbReference type="Proteomes" id="UP000593564">
    <property type="component" value="Unassembled WGS sequence"/>
</dbReference>
<protein>
    <recommendedName>
        <fullName evidence="1">peptidylprolyl isomerase</fullName>
        <ecNumber evidence="1">5.2.1.8</ecNumber>
    </recommendedName>
</protein>
<dbReference type="InterPro" id="IPR046357">
    <property type="entry name" value="PPIase_dom_sf"/>
</dbReference>